<evidence type="ECO:0000256" key="2">
    <source>
        <dbReference type="SAM" id="SignalP"/>
    </source>
</evidence>
<evidence type="ECO:0000313" key="4">
    <source>
        <dbReference type="Proteomes" id="UP000053237"/>
    </source>
</evidence>
<dbReference type="AlphaFoldDB" id="A0A024GND6"/>
<dbReference type="InParanoid" id="A0A024GND6"/>
<protein>
    <submittedName>
        <fullName evidence="3">Uncharacterized protein</fullName>
    </submittedName>
</protein>
<feature type="compositionally biased region" description="Basic and acidic residues" evidence="1">
    <location>
        <begin position="61"/>
        <end position="77"/>
    </location>
</feature>
<dbReference type="Proteomes" id="UP000053237">
    <property type="component" value="Unassembled WGS sequence"/>
</dbReference>
<keyword evidence="4" id="KW-1185">Reference proteome</keyword>
<feature type="chain" id="PRO_5001532541" evidence="2">
    <location>
        <begin position="20"/>
        <end position="77"/>
    </location>
</feature>
<sequence>MRIARIQVCFLGGLQLLNAFEIPLYIVEDVHGKDSPTIMVNVNKKTKKKSGAETSLTPSQQEHDEMNRQTELGNEKV</sequence>
<organism evidence="3 4">
    <name type="scientific">Albugo candida</name>
    <dbReference type="NCBI Taxonomy" id="65357"/>
    <lineage>
        <taxon>Eukaryota</taxon>
        <taxon>Sar</taxon>
        <taxon>Stramenopiles</taxon>
        <taxon>Oomycota</taxon>
        <taxon>Peronosporomycetes</taxon>
        <taxon>Albuginales</taxon>
        <taxon>Albuginaceae</taxon>
        <taxon>Albugo</taxon>
    </lineage>
</organism>
<feature type="signal peptide" evidence="2">
    <location>
        <begin position="1"/>
        <end position="19"/>
    </location>
</feature>
<name>A0A024GND6_9STRA</name>
<keyword evidence="2" id="KW-0732">Signal</keyword>
<accession>A0A024GND6</accession>
<comment type="caution">
    <text evidence="3">The sequence shown here is derived from an EMBL/GenBank/DDBJ whole genome shotgun (WGS) entry which is preliminary data.</text>
</comment>
<reference evidence="3 4" key="1">
    <citation type="submission" date="2012-05" db="EMBL/GenBank/DDBJ databases">
        <title>Recombination and specialization in a pathogen metapopulation.</title>
        <authorList>
            <person name="Gardiner A."/>
            <person name="Kemen E."/>
            <person name="Schultz-Larsen T."/>
            <person name="MacLean D."/>
            <person name="Van Oosterhout C."/>
            <person name="Jones J.D.G."/>
        </authorList>
    </citation>
    <scope>NUCLEOTIDE SEQUENCE [LARGE SCALE GENOMIC DNA]</scope>
    <source>
        <strain evidence="3 4">Ac Nc2</strain>
    </source>
</reference>
<dbReference type="EMBL" id="CAIX01000190">
    <property type="protein sequence ID" value="CCI47856.1"/>
    <property type="molecule type" value="Genomic_DNA"/>
</dbReference>
<evidence type="ECO:0000313" key="3">
    <source>
        <dbReference type="EMBL" id="CCI47856.1"/>
    </source>
</evidence>
<feature type="region of interest" description="Disordered" evidence="1">
    <location>
        <begin position="44"/>
        <end position="77"/>
    </location>
</feature>
<evidence type="ECO:0000256" key="1">
    <source>
        <dbReference type="SAM" id="MobiDB-lite"/>
    </source>
</evidence>
<gene>
    <name evidence="3" type="ORF">BN9_088750</name>
</gene>
<proteinExistence type="predicted"/>